<comment type="caution">
    <text evidence="5">The sequence shown here is derived from an EMBL/GenBank/DDBJ whole genome shotgun (WGS) entry which is preliminary data.</text>
</comment>
<keyword evidence="4" id="KW-0472">Membrane</keyword>
<comment type="subcellular location">
    <subcellularLocation>
        <location evidence="1">Golgi apparatus membrane</location>
        <topology evidence="1">Peripheral membrane protein</topology>
        <orientation evidence="1">Cytoplasmic side</orientation>
    </subcellularLocation>
</comment>
<organism evidence="5 6">
    <name type="scientific">Nonomuraea purpurea</name>
    <dbReference type="NCBI Taxonomy" id="1849276"/>
    <lineage>
        <taxon>Bacteria</taxon>
        <taxon>Bacillati</taxon>
        <taxon>Actinomycetota</taxon>
        <taxon>Actinomycetes</taxon>
        <taxon>Streptosporangiales</taxon>
        <taxon>Streptosporangiaceae</taxon>
        <taxon>Nonomuraea</taxon>
    </lineage>
</organism>
<keyword evidence="6" id="KW-1185">Reference proteome</keyword>
<dbReference type="EMBL" id="JBHSBI010000034">
    <property type="protein sequence ID" value="MFC4014383.1"/>
    <property type="molecule type" value="Genomic_DNA"/>
</dbReference>
<name>A0ABV8GKM3_9ACTN</name>
<dbReference type="InterPro" id="IPR038261">
    <property type="entry name" value="GPP34-like_sf"/>
</dbReference>
<evidence type="ECO:0000256" key="1">
    <source>
        <dbReference type="ARBA" id="ARBA00004255"/>
    </source>
</evidence>
<accession>A0ABV8GKM3</accession>
<evidence type="ECO:0000256" key="3">
    <source>
        <dbReference type="ARBA" id="ARBA00023121"/>
    </source>
</evidence>
<dbReference type="PANTHER" id="PTHR12704:SF2">
    <property type="entry name" value="GOLGI PHOSPHOPROTEIN 3 HOMOLOG SAURON"/>
    <property type="match status" value="1"/>
</dbReference>
<keyword evidence="3" id="KW-0446">Lipid-binding</keyword>
<dbReference type="RefSeq" id="WP_379534228.1">
    <property type="nucleotide sequence ID" value="NZ_JBHSBI010000034.1"/>
</dbReference>
<sequence>MTVTIAEELLLLAYSEDEGRQLISTMQLDPALAGAILAELVIAGRVELSGKKVTIKDPAPLGDDELDATLARIAEFGKDRDASWWVQRLQSGKLRGRLLSRLARAGVLNEEHGKVLGIFPTTRWPEAHPGVEADVRERVSAVLAGAEPDARTGVLIAITHAAKLDRKVFPAESRARVKEIAKGDWAANAVAQTIKAMTAAGAIAAAGAAGAISTGGGS</sequence>
<dbReference type="InterPro" id="IPR008628">
    <property type="entry name" value="GPP34-like"/>
</dbReference>
<evidence type="ECO:0000313" key="5">
    <source>
        <dbReference type="EMBL" id="MFC4014383.1"/>
    </source>
</evidence>
<dbReference type="PANTHER" id="PTHR12704">
    <property type="entry name" value="TRANS-GOLGI PROTEIN GMX33"/>
    <property type="match status" value="1"/>
</dbReference>
<dbReference type="Pfam" id="PF05719">
    <property type="entry name" value="GPP34"/>
    <property type="match status" value="1"/>
</dbReference>
<evidence type="ECO:0000256" key="4">
    <source>
        <dbReference type="ARBA" id="ARBA00023136"/>
    </source>
</evidence>
<dbReference type="Gene3D" id="1.10.3630.10">
    <property type="entry name" value="yeast vps74-n-term truncation variant domain like"/>
    <property type="match status" value="1"/>
</dbReference>
<reference evidence="6" key="1">
    <citation type="journal article" date="2019" name="Int. J. Syst. Evol. Microbiol.">
        <title>The Global Catalogue of Microorganisms (GCM) 10K type strain sequencing project: providing services to taxonomists for standard genome sequencing and annotation.</title>
        <authorList>
            <consortium name="The Broad Institute Genomics Platform"/>
            <consortium name="The Broad Institute Genome Sequencing Center for Infectious Disease"/>
            <person name="Wu L."/>
            <person name="Ma J."/>
        </authorList>
    </citation>
    <scope>NUCLEOTIDE SEQUENCE [LARGE SCALE GENOMIC DNA]</scope>
    <source>
        <strain evidence="6">TBRC 1276</strain>
    </source>
</reference>
<protein>
    <submittedName>
        <fullName evidence="5">GPP34 family phosphoprotein</fullName>
    </submittedName>
</protein>
<evidence type="ECO:0000256" key="2">
    <source>
        <dbReference type="ARBA" id="ARBA00023034"/>
    </source>
</evidence>
<evidence type="ECO:0000313" key="6">
    <source>
        <dbReference type="Proteomes" id="UP001595851"/>
    </source>
</evidence>
<proteinExistence type="predicted"/>
<keyword evidence="2" id="KW-0333">Golgi apparatus</keyword>
<dbReference type="Proteomes" id="UP001595851">
    <property type="component" value="Unassembled WGS sequence"/>
</dbReference>
<gene>
    <name evidence="5" type="ORF">ACFOY2_44670</name>
</gene>